<evidence type="ECO:0000313" key="2">
    <source>
        <dbReference type="EMBL" id="KAE8299862.1"/>
    </source>
</evidence>
<reference evidence="2 3" key="1">
    <citation type="submission" date="2019-07" db="EMBL/GenBank/DDBJ databases">
        <title>Chromosome genome assembly for large yellow croaker.</title>
        <authorList>
            <person name="Xiao S."/>
        </authorList>
    </citation>
    <scope>NUCLEOTIDE SEQUENCE [LARGE SCALE GENOMIC DNA]</scope>
    <source>
        <strain evidence="2">JMULYC20181020</strain>
        <tissue evidence="2">Muscle</tissue>
    </source>
</reference>
<comment type="caution">
    <text evidence="2">The sequence shown here is derived from an EMBL/GenBank/DDBJ whole genome shotgun (WGS) entry which is preliminary data.</text>
</comment>
<proteinExistence type="predicted"/>
<evidence type="ECO:0000256" key="1">
    <source>
        <dbReference type="SAM" id="MobiDB-lite"/>
    </source>
</evidence>
<feature type="region of interest" description="Disordered" evidence="1">
    <location>
        <begin position="27"/>
        <end position="50"/>
    </location>
</feature>
<dbReference type="EMBL" id="REGW02000002">
    <property type="protein sequence ID" value="KAE8299862.1"/>
    <property type="molecule type" value="Genomic_DNA"/>
</dbReference>
<organism evidence="2 3">
    <name type="scientific">Larimichthys crocea</name>
    <name type="common">Large yellow croaker</name>
    <name type="synonym">Pseudosciaena crocea</name>
    <dbReference type="NCBI Taxonomy" id="215358"/>
    <lineage>
        <taxon>Eukaryota</taxon>
        <taxon>Metazoa</taxon>
        <taxon>Chordata</taxon>
        <taxon>Craniata</taxon>
        <taxon>Vertebrata</taxon>
        <taxon>Euteleostomi</taxon>
        <taxon>Actinopterygii</taxon>
        <taxon>Neopterygii</taxon>
        <taxon>Teleostei</taxon>
        <taxon>Neoteleostei</taxon>
        <taxon>Acanthomorphata</taxon>
        <taxon>Eupercaria</taxon>
        <taxon>Sciaenidae</taxon>
        <taxon>Larimichthys</taxon>
    </lineage>
</organism>
<gene>
    <name evidence="2" type="ORF">D5F01_LYC02280</name>
</gene>
<name>A0A6G0J8S3_LARCR</name>
<keyword evidence="3" id="KW-1185">Reference proteome</keyword>
<dbReference type="AlphaFoldDB" id="A0A6G0J8S3"/>
<dbReference type="Proteomes" id="UP000424527">
    <property type="component" value="Unassembled WGS sequence"/>
</dbReference>
<dbReference type="PANTHER" id="PTHR31025:SF25">
    <property type="entry name" value="ZINC FINGER (C2H2)-60"/>
    <property type="match status" value="1"/>
</dbReference>
<evidence type="ECO:0000313" key="3">
    <source>
        <dbReference type="Proteomes" id="UP000424527"/>
    </source>
</evidence>
<dbReference type="PANTHER" id="PTHR31025">
    <property type="entry name" value="SI:CH211-196P9.1-RELATED"/>
    <property type="match status" value="1"/>
</dbReference>
<protein>
    <submittedName>
        <fullName evidence="2">Uncharacterized protein</fullName>
    </submittedName>
</protein>
<sequence length="208" mass="23653">MKMANYRSKLKRQNVPCPELHINSLKRKGPAWSSSGRQTPNNSAVENQAGSLDRKINGLQVQWKAVDARVEAIKEEFRRITTIPLEQTFMHKLDEYTPKLITLMKAKGGAVGNKMRPHLDRLSQKQRIEMRRETVIRSLILYLGEKEEELFEDCLEDSRSDVSSHILKILIVHGADEEPVHVSIVVEGNEGFCQGAAIPQKLAHCSWD</sequence>
<feature type="compositionally biased region" description="Polar residues" evidence="1">
    <location>
        <begin position="32"/>
        <end position="50"/>
    </location>
</feature>
<accession>A0A6G0J8S3</accession>